<gene>
    <name evidence="1" type="ORF">DNH61_10135</name>
</gene>
<organism evidence="1 2">
    <name type="scientific">Paenibacillus sambharensis</name>
    <dbReference type="NCBI Taxonomy" id="1803190"/>
    <lineage>
        <taxon>Bacteria</taxon>
        <taxon>Bacillati</taxon>
        <taxon>Bacillota</taxon>
        <taxon>Bacilli</taxon>
        <taxon>Bacillales</taxon>
        <taxon>Paenibacillaceae</taxon>
        <taxon>Paenibacillus</taxon>
    </lineage>
</organism>
<dbReference type="AlphaFoldDB" id="A0A2W1LMY4"/>
<dbReference type="RefSeq" id="WP_146240986.1">
    <property type="nucleotide sequence ID" value="NZ_QKRB01000043.1"/>
</dbReference>
<name>A0A2W1LMY4_9BACL</name>
<evidence type="ECO:0000313" key="2">
    <source>
        <dbReference type="Proteomes" id="UP000249522"/>
    </source>
</evidence>
<protein>
    <submittedName>
        <fullName evidence="1">Uncharacterized protein</fullName>
    </submittedName>
</protein>
<evidence type="ECO:0000313" key="1">
    <source>
        <dbReference type="EMBL" id="PZD95804.1"/>
    </source>
</evidence>
<keyword evidence="2" id="KW-1185">Reference proteome</keyword>
<sequence>MRERYYTTVEHIDRYGRTIKEFTVYAELGKKPTIGDFTEAFRKAGLDVDISDFISMTFKPRKPENTPLKSLRIIRTLHDHTYNSSKSTKAIV</sequence>
<comment type="caution">
    <text evidence="1">The sequence shown here is derived from an EMBL/GenBank/DDBJ whole genome shotgun (WGS) entry which is preliminary data.</text>
</comment>
<accession>A0A2W1LMY4</accession>
<proteinExistence type="predicted"/>
<dbReference type="OrthoDB" id="2621685at2"/>
<dbReference type="Proteomes" id="UP000249522">
    <property type="component" value="Unassembled WGS sequence"/>
</dbReference>
<reference evidence="1 2" key="1">
    <citation type="submission" date="2018-06" db="EMBL/GenBank/DDBJ databases">
        <title>Paenibacillus imtechensis sp. nov.</title>
        <authorList>
            <person name="Pinnaka A.K."/>
            <person name="Singh H."/>
            <person name="Kaur M."/>
        </authorList>
    </citation>
    <scope>NUCLEOTIDE SEQUENCE [LARGE SCALE GENOMIC DNA]</scope>
    <source>
        <strain evidence="1 2">SMB1</strain>
    </source>
</reference>
<dbReference type="EMBL" id="QKRB01000043">
    <property type="protein sequence ID" value="PZD95804.1"/>
    <property type="molecule type" value="Genomic_DNA"/>
</dbReference>